<evidence type="ECO:0000256" key="2">
    <source>
        <dbReference type="ARBA" id="ARBA00008333"/>
    </source>
</evidence>
<comment type="similarity">
    <text evidence="2">Belongs to the oxidase-dependent Fe transporter (OFeT) (TC 9.A.10.1) family.</text>
</comment>
<keyword evidence="3 6" id="KW-0812">Transmembrane</keyword>
<protein>
    <submittedName>
        <fullName evidence="7">High-affinity iron transporter</fullName>
    </submittedName>
</protein>
<evidence type="ECO:0000256" key="5">
    <source>
        <dbReference type="ARBA" id="ARBA00023136"/>
    </source>
</evidence>
<dbReference type="OrthoDB" id="7260758at2"/>
<evidence type="ECO:0000256" key="3">
    <source>
        <dbReference type="ARBA" id="ARBA00022692"/>
    </source>
</evidence>
<organism evidence="7 8">
    <name type="scientific">Rarobacter faecitabidus</name>
    <dbReference type="NCBI Taxonomy" id="13243"/>
    <lineage>
        <taxon>Bacteria</taxon>
        <taxon>Bacillati</taxon>
        <taxon>Actinomycetota</taxon>
        <taxon>Actinomycetes</taxon>
        <taxon>Micrococcales</taxon>
        <taxon>Rarobacteraceae</taxon>
        <taxon>Rarobacter</taxon>
    </lineage>
</organism>
<dbReference type="NCBIfam" id="NF041756">
    <property type="entry name" value="EfeU"/>
    <property type="match status" value="1"/>
</dbReference>
<feature type="transmembrane region" description="Helical" evidence="6">
    <location>
        <begin position="70"/>
        <end position="89"/>
    </location>
</feature>
<dbReference type="PANTHER" id="PTHR31632:SF2">
    <property type="entry name" value="PLASMA MEMBRANE IRON PERMEASE"/>
    <property type="match status" value="1"/>
</dbReference>
<evidence type="ECO:0000313" key="7">
    <source>
        <dbReference type="EMBL" id="TQL57219.1"/>
    </source>
</evidence>
<dbReference type="AlphaFoldDB" id="A0A542ZA49"/>
<keyword evidence="8" id="KW-1185">Reference proteome</keyword>
<dbReference type="Pfam" id="PF03239">
    <property type="entry name" value="FTR1"/>
    <property type="match status" value="1"/>
</dbReference>
<proteinExistence type="inferred from homology"/>
<accession>A0A542ZA49</accession>
<feature type="transmembrane region" description="Helical" evidence="6">
    <location>
        <begin position="38"/>
        <end position="64"/>
    </location>
</feature>
<evidence type="ECO:0000256" key="4">
    <source>
        <dbReference type="ARBA" id="ARBA00022989"/>
    </source>
</evidence>
<comment type="caution">
    <text evidence="7">The sequence shown here is derived from an EMBL/GenBank/DDBJ whole genome shotgun (WGS) entry which is preliminary data.</text>
</comment>
<dbReference type="GO" id="GO:0033573">
    <property type="term" value="C:high-affinity iron permease complex"/>
    <property type="evidence" value="ECO:0007669"/>
    <property type="project" value="InterPro"/>
</dbReference>
<dbReference type="EMBL" id="VFOS01000005">
    <property type="protein sequence ID" value="TQL57219.1"/>
    <property type="molecule type" value="Genomic_DNA"/>
</dbReference>
<feature type="transmembrane region" description="Helical" evidence="6">
    <location>
        <begin position="179"/>
        <end position="199"/>
    </location>
</feature>
<dbReference type="Proteomes" id="UP000315389">
    <property type="component" value="Unassembled WGS sequence"/>
</dbReference>
<feature type="transmembrane region" description="Helical" evidence="6">
    <location>
        <begin position="6"/>
        <end position="26"/>
    </location>
</feature>
<dbReference type="GO" id="GO:0015093">
    <property type="term" value="F:ferrous iron transmembrane transporter activity"/>
    <property type="evidence" value="ECO:0007669"/>
    <property type="project" value="TreeGrafter"/>
</dbReference>
<keyword evidence="4 6" id="KW-1133">Transmembrane helix</keyword>
<feature type="transmembrane region" description="Helical" evidence="6">
    <location>
        <begin position="265"/>
        <end position="284"/>
    </location>
</feature>
<dbReference type="InterPro" id="IPR004923">
    <property type="entry name" value="FTR1/Fip1/EfeU"/>
</dbReference>
<evidence type="ECO:0000256" key="6">
    <source>
        <dbReference type="SAM" id="Phobius"/>
    </source>
</evidence>
<gene>
    <name evidence="7" type="ORF">FB461_2340</name>
</gene>
<keyword evidence="5 6" id="KW-0472">Membrane</keyword>
<reference evidence="7 8" key="1">
    <citation type="submission" date="2019-06" db="EMBL/GenBank/DDBJ databases">
        <title>Sequencing the genomes of 1000 actinobacteria strains.</title>
        <authorList>
            <person name="Klenk H.-P."/>
        </authorList>
    </citation>
    <scope>NUCLEOTIDE SEQUENCE [LARGE SCALE GENOMIC DNA]</scope>
    <source>
        <strain evidence="7 8">DSM 4813</strain>
    </source>
</reference>
<dbReference type="RefSeq" id="WP_142122238.1">
    <property type="nucleotide sequence ID" value="NZ_BAAASV010000002.1"/>
</dbReference>
<comment type="subcellular location">
    <subcellularLocation>
        <location evidence="1">Membrane</location>
        <topology evidence="1">Multi-pass membrane protein</topology>
    </subcellularLocation>
</comment>
<feature type="transmembrane region" description="Helical" evidence="6">
    <location>
        <begin position="115"/>
        <end position="137"/>
    </location>
</feature>
<dbReference type="PANTHER" id="PTHR31632">
    <property type="entry name" value="IRON TRANSPORTER FTH1"/>
    <property type="match status" value="1"/>
</dbReference>
<feature type="transmembrane region" description="Helical" evidence="6">
    <location>
        <begin position="149"/>
        <end position="167"/>
    </location>
</feature>
<sequence length="296" mass="31513">MIGTFIIGLREGLEAALVVGILIAYAHKLGRPDVVRRIWVGVALAVAGSLLLGAILTFGAYGLTFEAQEVIGGTMSILAVGLVTWMIFWMQKAARTLKTELESNIDRALIGDKGWSLVIIGFVAVAREGLETALFLWSAVRASADAPTAWLGAVIGLLTAVALGWLIYRGAVRINLSTFFTWTGIFLIFVAGGILAYGVHDLQEARVLPGPFGPAPEGSSAFVAGFYGPDAWAFQIGDHLPPDGIVAAILKGTIGFTPEMTKLEVGAWFLYVAIVLTTYIAILVKRKRPAAASPKE</sequence>
<name>A0A542ZA49_RARFA</name>
<evidence type="ECO:0000256" key="1">
    <source>
        <dbReference type="ARBA" id="ARBA00004141"/>
    </source>
</evidence>
<evidence type="ECO:0000313" key="8">
    <source>
        <dbReference type="Proteomes" id="UP000315389"/>
    </source>
</evidence>